<dbReference type="OrthoDB" id="2651466at2"/>
<dbReference type="Proteomes" id="UP000246635">
    <property type="component" value="Unassembled WGS sequence"/>
</dbReference>
<evidence type="ECO:0000313" key="2">
    <source>
        <dbReference type="EMBL" id="PWW02741.1"/>
    </source>
</evidence>
<gene>
    <name evidence="2" type="ORF">DFQ01_10815</name>
</gene>
<sequence>MTSLKKNKKNMTRRTRSEKKVNDETSVSDCVKERKIEIIIAALLLSGKLRFDSIQLFREAALVVSLVGKYETLVDLNNNDLIRISELFNKNGNMTINEIIEQINKS</sequence>
<dbReference type="RefSeq" id="WP_110044230.1">
    <property type="nucleotide sequence ID" value="NZ_CP054612.1"/>
</dbReference>
<evidence type="ECO:0000256" key="1">
    <source>
        <dbReference type="SAM" id="MobiDB-lite"/>
    </source>
</evidence>
<proteinExistence type="predicted"/>
<name>A0A2V2Z276_9BACL</name>
<evidence type="ECO:0000313" key="3">
    <source>
        <dbReference type="Proteomes" id="UP000246635"/>
    </source>
</evidence>
<dbReference type="EMBL" id="QGTQ01000008">
    <property type="protein sequence ID" value="PWW02741.1"/>
    <property type="molecule type" value="Genomic_DNA"/>
</dbReference>
<organism evidence="2 3">
    <name type="scientific">Paenibacillus cellulosilyticus</name>
    <dbReference type="NCBI Taxonomy" id="375489"/>
    <lineage>
        <taxon>Bacteria</taxon>
        <taxon>Bacillati</taxon>
        <taxon>Bacillota</taxon>
        <taxon>Bacilli</taxon>
        <taxon>Bacillales</taxon>
        <taxon>Paenibacillaceae</taxon>
        <taxon>Paenibacillus</taxon>
    </lineage>
</organism>
<protein>
    <submittedName>
        <fullName evidence="2">Uncharacterized protein</fullName>
    </submittedName>
</protein>
<dbReference type="AlphaFoldDB" id="A0A2V2Z276"/>
<feature type="region of interest" description="Disordered" evidence="1">
    <location>
        <begin position="1"/>
        <end position="26"/>
    </location>
</feature>
<accession>A0A2V2Z276</accession>
<comment type="caution">
    <text evidence="2">The sequence shown here is derived from an EMBL/GenBank/DDBJ whole genome shotgun (WGS) entry which is preliminary data.</text>
</comment>
<feature type="compositionally biased region" description="Basic residues" evidence="1">
    <location>
        <begin position="1"/>
        <end position="17"/>
    </location>
</feature>
<reference evidence="2 3" key="1">
    <citation type="submission" date="2018-05" db="EMBL/GenBank/DDBJ databases">
        <title>Genomic Encyclopedia of Type Strains, Phase III (KMG-III): the genomes of soil and plant-associated and newly described type strains.</title>
        <authorList>
            <person name="Whitman W."/>
        </authorList>
    </citation>
    <scope>NUCLEOTIDE SEQUENCE [LARGE SCALE GENOMIC DNA]</scope>
    <source>
        <strain evidence="2 3">CECT 5696</strain>
    </source>
</reference>
<keyword evidence="3" id="KW-1185">Reference proteome</keyword>